<reference evidence="1 2" key="1">
    <citation type="submission" date="2018-11" db="EMBL/GenBank/DDBJ databases">
        <title>Genome assembly of Steccherinum ochraceum LE-BIN_3174, the white-rot fungus of the Steccherinaceae family (The Residual Polyporoid clade, Polyporales, Basidiomycota).</title>
        <authorList>
            <person name="Fedorova T.V."/>
            <person name="Glazunova O.A."/>
            <person name="Landesman E.O."/>
            <person name="Moiseenko K.V."/>
            <person name="Psurtseva N.V."/>
            <person name="Savinova O.S."/>
            <person name="Shakhova N.V."/>
            <person name="Tyazhelova T.V."/>
            <person name="Vasina D.V."/>
        </authorList>
    </citation>
    <scope>NUCLEOTIDE SEQUENCE [LARGE SCALE GENOMIC DNA]</scope>
    <source>
        <strain evidence="1 2">LE-BIN_3174</strain>
    </source>
</reference>
<dbReference type="Proteomes" id="UP000292702">
    <property type="component" value="Unassembled WGS sequence"/>
</dbReference>
<name>A0A4R0R4N0_9APHY</name>
<gene>
    <name evidence="1" type="ORF">EIP91_008802</name>
</gene>
<comment type="caution">
    <text evidence="1">The sequence shown here is derived from an EMBL/GenBank/DDBJ whole genome shotgun (WGS) entry which is preliminary data.</text>
</comment>
<proteinExistence type="predicted"/>
<dbReference type="EMBL" id="RWJN01000494">
    <property type="protein sequence ID" value="TCD61196.1"/>
    <property type="molecule type" value="Genomic_DNA"/>
</dbReference>
<protein>
    <submittedName>
        <fullName evidence="1">Uncharacterized protein</fullName>
    </submittedName>
</protein>
<organism evidence="1 2">
    <name type="scientific">Steccherinum ochraceum</name>
    <dbReference type="NCBI Taxonomy" id="92696"/>
    <lineage>
        <taxon>Eukaryota</taxon>
        <taxon>Fungi</taxon>
        <taxon>Dikarya</taxon>
        <taxon>Basidiomycota</taxon>
        <taxon>Agaricomycotina</taxon>
        <taxon>Agaricomycetes</taxon>
        <taxon>Polyporales</taxon>
        <taxon>Steccherinaceae</taxon>
        <taxon>Steccherinum</taxon>
    </lineage>
</organism>
<accession>A0A4R0R4N0</accession>
<evidence type="ECO:0000313" key="2">
    <source>
        <dbReference type="Proteomes" id="UP000292702"/>
    </source>
</evidence>
<dbReference type="AlphaFoldDB" id="A0A4R0R4N0"/>
<keyword evidence="2" id="KW-1185">Reference proteome</keyword>
<sequence>MSTEELLIISLCEELRLILSAINTGLWISDVRGILEPCMANLSRVIEATVQKCKDIQSDIASWAIKTRTTAAVRVLFERRAANKLRCAQAIAECQKILQVWENTIFQIRQIQDRLEIMLNASTSNTIRIRSEHILILVSDLVSQMSLHIPATLEREQGGLCSRDASR</sequence>
<evidence type="ECO:0000313" key="1">
    <source>
        <dbReference type="EMBL" id="TCD61196.1"/>
    </source>
</evidence>